<evidence type="ECO:0000256" key="1">
    <source>
        <dbReference type="SAM" id="MobiDB-lite"/>
    </source>
</evidence>
<keyword evidence="4" id="KW-1185">Reference proteome</keyword>
<dbReference type="VEuPathDB" id="FungiDB:AB675_1228"/>
<feature type="region of interest" description="Disordered" evidence="1">
    <location>
        <begin position="1"/>
        <end position="106"/>
    </location>
</feature>
<accession>A0A0N1H2W0</accession>
<dbReference type="PANTHER" id="PTHR42470">
    <property type="entry name" value="VAST DOMAIN-CONTAINING PROTEIN"/>
    <property type="match status" value="1"/>
</dbReference>
<dbReference type="RefSeq" id="XP_017995673.1">
    <property type="nucleotide sequence ID" value="XM_018141102.1"/>
</dbReference>
<feature type="compositionally biased region" description="Polar residues" evidence="1">
    <location>
        <begin position="54"/>
        <end position="65"/>
    </location>
</feature>
<feature type="compositionally biased region" description="Polar residues" evidence="1">
    <location>
        <begin position="502"/>
        <end position="533"/>
    </location>
</feature>
<organism evidence="3 4">
    <name type="scientific">Cyphellophora attinorum</name>
    <dbReference type="NCBI Taxonomy" id="1664694"/>
    <lineage>
        <taxon>Eukaryota</taxon>
        <taxon>Fungi</taxon>
        <taxon>Dikarya</taxon>
        <taxon>Ascomycota</taxon>
        <taxon>Pezizomycotina</taxon>
        <taxon>Eurotiomycetes</taxon>
        <taxon>Chaetothyriomycetidae</taxon>
        <taxon>Chaetothyriales</taxon>
        <taxon>Cyphellophoraceae</taxon>
        <taxon>Cyphellophora</taxon>
    </lineage>
</organism>
<feature type="domain" description="DUF7924" evidence="2">
    <location>
        <begin position="250"/>
        <end position="473"/>
    </location>
</feature>
<protein>
    <recommendedName>
        <fullName evidence="2">DUF7924 domain-containing protein</fullName>
    </recommendedName>
</protein>
<feature type="compositionally biased region" description="Polar residues" evidence="1">
    <location>
        <begin position="10"/>
        <end position="22"/>
    </location>
</feature>
<dbReference type="Pfam" id="PF25545">
    <property type="entry name" value="DUF7924"/>
    <property type="match status" value="1"/>
</dbReference>
<reference evidence="3 4" key="1">
    <citation type="submission" date="2015-06" db="EMBL/GenBank/DDBJ databases">
        <title>Draft genome of the ant-associated black yeast Phialophora attae CBS 131958.</title>
        <authorList>
            <person name="Moreno L.F."/>
            <person name="Stielow B.J."/>
            <person name="de Hoog S."/>
            <person name="Vicente V.A."/>
            <person name="Weiss V.A."/>
            <person name="de Vries M."/>
            <person name="Cruz L.M."/>
            <person name="Souza E.M."/>
        </authorList>
    </citation>
    <scope>NUCLEOTIDE SEQUENCE [LARGE SCALE GENOMIC DNA]</scope>
    <source>
        <strain evidence="3 4">CBS 131958</strain>
    </source>
</reference>
<dbReference type="AlphaFoldDB" id="A0A0N1H2W0"/>
<gene>
    <name evidence="3" type="ORF">AB675_1228</name>
</gene>
<feature type="region of interest" description="Disordered" evidence="1">
    <location>
        <begin position="174"/>
        <end position="197"/>
    </location>
</feature>
<proteinExistence type="predicted"/>
<evidence type="ECO:0000259" key="2">
    <source>
        <dbReference type="Pfam" id="PF25545"/>
    </source>
</evidence>
<name>A0A0N1H2W0_9EURO</name>
<dbReference type="STRING" id="1664694.A0A0N1H2W0"/>
<feature type="region of interest" description="Disordered" evidence="1">
    <location>
        <begin position="502"/>
        <end position="561"/>
    </location>
</feature>
<evidence type="ECO:0000313" key="4">
    <source>
        <dbReference type="Proteomes" id="UP000038010"/>
    </source>
</evidence>
<dbReference type="OrthoDB" id="5132737at2759"/>
<feature type="compositionally biased region" description="Polar residues" evidence="1">
    <location>
        <begin position="83"/>
        <end position="101"/>
    </location>
</feature>
<evidence type="ECO:0000313" key="3">
    <source>
        <dbReference type="EMBL" id="KPI35710.1"/>
    </source>
</evidence>
<comment type="caution">
    <text evidence="3">The sequence shown here is derived from an EMBL/GenBank/DDBJ whole genome shotgun (WGS) entry which is preliminary data.</text>
</comment>
<dbReference type="Proteomes" id="UP000038010">
    <property type="component" value="Unassembled WGS sequence"/>
</dbReference>
<dbReference type="PANTHER" id="PTHR42470:SF2">
    <property type="match status" value="1"/>
</dbReference>
<sequence>MTDDGKPSTHIVQEQAESSQKVATPKVRRSARLQATTKAQDRTFKDDRKAGPATTASASVGNSTSLKRKRGKGNAYLSPDTPSPKQTRTSTRHAIQESSGENHPIIPIVDPVQNWVLNEQWPPQYFEPDDQTKQELLEHDSWAEAMMACPPPPVVKYVEINGFRYPLPVPKLPSIRRKQSDASLSGPSGQNRDSKSVQYRDPRYISLLEAKGSFLHDFGRPPPSVTDPGQHLLDAEQVVPQNTMFRDETFERLCQQMEHRNESRVVQDVARLLVPSAENLAICGAAHLDILIENVNEAWTESIPVEGPRPQPDYSVGFRKSAFTNEQLRKLAPLVGSVFDTSYYVATYRMYFPFLTCEVKCGASALEIADRQNAHSMTIAVRSVIELYRAVGRDKELDRQVLAFSISHDHQSVRIYAHYAVVEATGTTFYRHLVHLFSFTVLGGKDRWTAYKFTKTVYDRWMPLHLKRICSAIDQLPSGLDFQVHDGTEAPSEAATGLSQGLESLHQPPNTSGLLPQQDETQPIAQIATPDTSVSKDRSQGAAKRAKMAHTTQENSGKRKV</sequence>
<feature type="compositionally biased region" description="Basic and acidic residues" evidence="1">
    <location>
        <begin position="39"/>
        <end position="50"/>
    </location>
</feature>
<dbReference type="GeneID" id="28732982"/>
<dbReference type="EMBL" id="LFJN01000037">
    <property type="protein sequence ID" value="KPI35710.1"/>
    <property type="molecule type" value="Genomic_DNA"/>
</dbReference>
<dbReference type="InterPro" id="IPR057684">
    <property type="entry name" value="DUF7924"/>
</dbReference>
<feature type="compositionally biased region" description="Polar residues" evidence="1">
    <location>
        <begin position="181"/>
        <end position="191"/>
    </location>
</feature>